<protein>
    <submittedName>
        <fullName evidence="2">Constitutive coactivator of peroxisome proliferator-activated receptor gamma</fullName>
    </submittedName>
</protein>
<dbReference type="PANTHER" id="PTHR15976:SF17">
    <property type="entry name" value="CONSTITUTIVE COACTIVATOR OF PEROXISOME PROLIFERATOR-ACTIVATED RECEPTOR GAMMA"/>
    <property type="match status" value="1"/>
</dbReference>
<comment type="similarity">
    <text evidence="1">Belongs to the constitutive coactivator of PPAR-gamma family.</text>
</comment>
<sequence>MYQTDKEVDPDNFIVDYANKNDSVFAILSSDTDFIIYQTKPHLSLYHLDLSSMRTILYDRKCFAERYLNIQVKQLPLFACLMGNDSIPYDDLKSFHEQFLDGESYAVMKTWEEKKKKLSIVIQNICDLIRNIRWTGDFPEEQELEDISEKVFRRKSETVLLRDALKVYTIDSSIPVLSICSNVHSELVKALHEKHLKCSSVCIYNLFCKKEYGSSEV</sequence>
<keyword evidence="3" id="KW-1185">Reference proteome</keyword>
<keyword evidence="2" id="KW-0675">Receptor</keyword>
<organism evidence="2 3">
    <name type="scientific">Nephila pilipes</name>
    <name type="common">Giant wood spider</name>
    <name type="synonym">Nephila maculata</name>
    <dbReference type="NCBI Taxonomy" id="299642"/>
    <lineage>
        <taxon>Eukaryota</taxon>
        <taxon>Metazoa</taxon>
        <taxon>Ecdysozoa</taxon>
        <taxon>Arthropoda</taxon>
        <taxon>Chelicerata</taxon>
        <taxon>Arachnida</taxon>
        <taxon>Araneae</taxon>
        <taxon>Araneomorphae</taxon>
        <taxon>Entelegynae</taxon>
        <taxon>Araneoidea</taxon>
        <taxon>Nephilidae</taxon>
        <taxon>Nephila</taxon>
    </lineage>
</organism>
<dbReference type="InterPro" id="IPR026784">
    <property type="entry name" value="Coact_PPARg"/>
</dbReference>
<dbReference type="SUPFAM" id="SSF88723">
    <property type="entry name" value="PIN domain-like"/>
    <property type="match status" value="1"/>
</dbReference>
<proteinExistence type="inferred from homology"/>
<dbReference type="OrthoDB" id="6354174at2759"/>
<dbReference type="InterPro" id="IPR029060">
    <property type="entry name" value="PIN-like_dom_sf"/>
</dbReference>
<reference evidence="2" key="1">
    <citation type="submission" date="2020-08" db="EMBL/GenBank/DDBJ databases">
        <title>Multicomponent nature underlies the extraordinary mechanical properties of spider dragline silk.</title>
        <authorList>
            <person name="Kono N."/>
            <person name="Nakamura H."/>
            <person name="Mori M."/>
            <person name="Yoshida Y."/>
            <person name="Ohtoshi R."/>
            <person name="Malay A.D."/>
            <person name="Moran D.A.P."/>
            <person name="Tomita M."/>
            <person name="Numata K."/>
            <person name="Arakawa K."/>
        </authorList>
    </citation>
    <scope>NUCLEOTIDE SEQUENCE</scope>
</reference>
<evidence type="ECO:0000313" key="2">
    <source>
        <dbReference type="EMBL" id="GFT58577.1"/>
    </source>
</evidence>
<dbReference type="Proteomes" id="UP000887013">
    <property type="component" value="Unassembled WGS sequence"/>
</dbReference>
<dbReference type="GO" id="GO:0005634">
    <property type="term" value="C:nucleus"/>
    <property type="evidence" value="ECO:0007669"/>
    <property type="project" value="TreeGrafter"/>
</dbReference>
<dbReference type="EMBL" id="BMAW01113733">
    <property type="protein sequence ID" value="GFT58577.1"/>
    <property type="molecule type" value="Genomic_DNA"/>
</dbReference>
<gene>
    <name evidence="2" type="primary">FAM120B_2</name>
    <name evidence="2" type="ORF">NPIL_276631</name>
</gene>
<dbReference type="PANTHER" id="PTHR15976">
    <property type="entry name" value="CONSTITUTIVE COACTIVATOR OF PEROXISOME PROLIFERATOR-ACTIVATED RECEPTOR GAMMA"/>
    <property type="match status" value="1"/>
</dbReference>
<accession>A0A8X6PB78</accession>
<evidence type="ECO:0000256" key="1">
    <source>
        <dbReference type="ARBA" id="ARBA00009495"/>
    </source>
</evidence>
<evidence type="ECO:0000313" key="3">
    <source>
        <dbReference type="Proteomes" id="UP000887013"/>
    </source>
</evidence>
<dbReference type="AlphaFoldDB" id="A0A8X6PB78"/>
<comment type="caution">
    <text evidence="2">The sequence shown here is derived from an EMBL/GenBank/DDBJ whole genome shotgun (WGS) entry which is preliminary data.</text>
</comment>
<name>A0A8X6PB78_NEPPI</name>